<dbReference type="Pfam" id="PF04464">
    <property type="entry name" value="Glyphos_transf"/>
    <property type="match status" value="1"/>
</dbReference>
<keyword evidence="6" id="KW-0472">Membrane</keyword>
<protein>
    <submittedName>
        <fullName evidence="9">CDP-glycerol glycerophosphotransferase family protein</fullName>
    </submittedName>
</protein>
<evidence type="ECO:0000256" key="4">
    <source>
        <dbReference type="ARBA" id="ARBA00022679"/>
    </source>
</evidence>
<dbReference type="InterPro" id="IPR001173">
    <property type="entry name" value="Glyco_trans_2-like"/>
</dbReference>
<dbReference type="PANTHER" id="PTHR37316">
    <property type="entry name" value="TEICHOIC ACID GLYCEROL-PHOSPHATE PRIMASE"/>
    <property type="match status" value="1"/>
</dbReference>
<evidence type="ECO:0000256" key="2">
    <source>
        <dbReference type="ARBA" id="ARBA00010488"/>
    </source>
</evidence>
<feature type="region of interest" description="Disordered" evidence="7">
    <location>
        <begin position="599"/>
        <end position="618"/>
    </location>
</feature>
<dbReference type="Gene3D" id="3.40.50.12580">
    <property type="match status" value="1"/>
</dbReference>
<accession>A0A940WQ07</accession>
<dbReference type="InterPro" id="IPR043149">
    <property type="entry name" value="TagF_N"/>
</dbReference>
<dbReference type="RefSeq" id="WP_210156095.1">
    <property type="nucleotide sequence ID" value="NZ_JAFCNB010000006.1"/>
</dbReference>
<dbReference type="Gene3D" id="3.40.50.11820">
    <property type="match status" value="1"/>
</dbReference>
<gene>
    <name evidence="9" type="ORF">JOL79_13345</name>
</gene>
<dbReference type="Pfam" id="PF00535">
    <property type="entry name" value="Glycos_transf_2"/>
    <property type="match status" value="1"/>
</dbReference>
<dbReference type="PANTHER" id="PTHR37316:SF3">
    <property type="entry name" value="TEICHOIC ACID GLYCEROL-PHOSPHATE TRANSFERASE"/>
    <property type="match status" value="1"/>
</dbReference>
<dbReference type="Gene3D" id="3.90.550.10">
    <property type="entry name" value="Spore Coat Polysaccharide Biosynthesis Protein SpsA, Chain A"/>
    <property type="match status" value="1"/>
</dbReference>
<comment type="subcellular location">
    <subcellularLocation>
        <location evidence="1">Cell membrane</location>
        <topology evidence="1">Peripheral membrane protein</topology>
    </subcellularLocation>
</comment>
<proteinExistence type="inferred from homology"/>
<evidence type="ECO:0000256" key="5">
    <source>
        <dbReference type="ARBA" id="ARBA00022944"/>
    </source>
</evidence>
<keyword evidence="10" id="KW-1185">Reference proteome</keyword>
<dbReference type="GO" id="GO:0005886">
    <property type="term" value="C:plasma membrane"/>
    <property type="evidence" value="ECO:0007669"/>
    <property type="project" value="UniProtKB-SubCell"/>
</dbReference>
<dbReference type="SUPFAM" id="SSF53756">
    <property type="entry name" value="UDP-Glycosyltransferase/glycogen phosphorylase"/>
    <property type="match status" value="1"/>
</dbReference>
<dbReference type="CDD" id="cd00761">
    <property type="entry name" value="Glyco_tranf_GTA_type"/>
    <property type="match status" value="1"/>
</dbReference>
<evidence type="ECO:0000256" key="1">
    <source>
        <dbReference type="ARBA" id="ARBA00004202"/>
    </source>
</evidence>
<name>A0A940WQ07_9ACTN</name>
<dbReference type="GO" id="GO:0047355">
    <property type="term" value="F:CDP-glycerol glycerophosphotransferase activity"/>
    <property type="evidence" value="ECO:0007669"/>
    <property type="project" value="InterPro"/>
</dbReference>
<dbReference type="InterPro" id="IPR007554">
    <property type="entry name" value="Glycerophosphate_synth"/>
</dbReference>
<keyword evidence="5" id="KW-0777">Teichoic acid biosynthesis</keyword>
<evidence type="ECO:0000259" key="8">
    <source>
        <dbReference type="Pfam" id="PF00535"/>
    </source>
</evidence>
<evidence type="ECO:0000256" key="3">
    <source>
        <dbReference type="ARBA" id="ARBA00022475"/>
    </source>
</evidence>
<comment type="similarity">
    <text evidence="2">Belongs to the CDP-glycerol glycerophosphotransferase family.</text>
</comment>
<dbReference type="Proteomes" id="UP000674234">
    <property type="component" value="Unassembled WGS sequence"/>
</dbReference>
<dbReference type="InterPro" id="IPR043148">
    <property type="entry name" value="TagF_C"/>
</dbReference>
<evidence type="ECO:0000313" key="9">
    <source>
        <dbReference type="EMBL" id="MBP2704799.1"/>
    </source>
</evidence>
<evidence type="ECO:0000313" key="10">
    <source>
        <dbReference type="Proteomes" id="UP000674234"/>
    </source>
</evidence>
<organism evidence="9 10">
    <name type="scientific">Microbispora oryzae</name>
    <dbReference type="NCBI Taxonomy" id="2806554"/>
    <lineage>
        <taxon>Bacteria</taxon>
        <taxon>Bacillati</taxon>
        <taxon>Actinomycetota</taxon>
        <taxon>Actinomycetes</taxon>
        <taxon>Streptosporangiales</taxon>
        <taxon>Streptosporangiaceae</taxon>
        <taxon>Microbispora</taxon>
    </lineage>
</organism>
<sequence length="974" mass="106377">MTEPPRLSVVVPLRGRREHIEECLTSLRSPTPRDLEVVLVADEGAPRLSAAGPAFRLVTVPHGTDAAAARNAGAAHATGVHLAFADPRRVVPEGAHLRLAEALETTGSDLACGVSRRLGGRARGPGREADVLRTHVRDRPGLLRDTSAATKVFRREFWDRHGLSFAAGLEDDVPVTVPALVLAEATDVLGEVVCLTRPGVREPAGEPARVLAALLDAGELVARHAPGLRPAYDRQVTESAAFRAALDTAPAGTLAPLATGLGRLCREAVDGLPALRRLQLHLARHGMAAELDLIREFAEHEIRDRGVLRRGPLRRRVMDYPLRGDRRLPARLFDAGNDLRLHARLDDVRLREGRLRLAGYAYIAHLGSGGSRIELWLGRKDERVALPVRRIHRPEATAGSGQSVVCHDESGFETEIDLGRLPRGRWTLHARVRAGGVTRTGPVTAARDMGEREFRADGFDVVLTRDRGLVLRAAAGDPPEEETGGPLVTGLRWTKAGELVLTGTGPAARIVLERGGERHSWPATTREGRWTATIGRTAAGPPPRSGTWRISAGGVAVRLREAFVADPPAPHVTGTHEVRVRTTRDADLMLVIRPALGPDERGPYATRRRRAAPRPAGPLRNAALFDSYGGGQYSCNPRAVSEELGRHDPGVELVWVTRDGQFTVPDGVRTVLYGSRAHEEALRTSRFVVANRRTQPSWYAKPPGQLFVQTWHGTPLKRLGLDARDMPHAQRVPADDLRRQAGTWDVLISPNPFSTPILSRAFGYEGEMLESGYPRNDALLRPGRRRAARRALGLPEDRRAVLYAPTWRDDEVGRPGRLRLDVGRVAAALDPDAVLLVRAHYLVADDLDIPPEVLDVSRFPDMADLLAAADVLVTDYSSAMFDFAVTGRPMVFFADDLERYRDEVRGFYFDFAARAPGPVVRTAGEVAEAVEAVAYGDAASAYKARYDAFARDFCPWDDGQAAGRVVARMTRSPR</sequence>
<feature type="domain" description="Glycosyltransferase 2-like" evidence="8">
    <location>
        <begin position="8"/>
        <end position="119"/>
    </location>
</feature>
<evidence type="ECO:0000256" key="7">
    <source>
        <dbReference type="SAM" id="MobiDB-lite"/>
    </source>
</evidence>
<comment type="caution">
    <text evidence="9">The sequence shown here is derived from an EMBL/GenBank/DDBJ whole genome shotgun (WGS) entry which is preliminary data.</text>
</comment>
<reference evidence="9" key="1">
    <citation type="submission" date="2021-02" db="EMBL/GenBank/DDBJ databases">
        <title>Draft genome sequence of Microbispora sp. RL4-1S isolated from rice leaves in Thailand.</title>
        <authorList>
            <person name="Muangham S."/>
            <person name="Duangmal K."/>
        </authorList>
    </citation>
    <scope>NUCLEOTIDE SEQUENCE</scope>
    <source>
        <strain evidence="9">RL4-1S</strain>
    </source>
</reference>
<evidence type="ECO:0000256" key="6">
    <source>
        <dbReference type="ARBA" id="ARBA00023136"/>
    </source>
</evidence>
<dbReference type="InterPro" id="IPR029044">
    <property type="entry name" value="Nucleotide-diphossugar_trans"/>
</dbReference>
<dbReference type="EMBL" id="JAFCNB010000006">
    <property type="protein sequence ID" value="MBP2704799.1"/>
    <property type="molecule type" value="Genomic_DNA"/>
</dbReference>
<dbReference type="InterPro" id="IPR051612">
    <property type="entry name" value="Teichoic_Acid_Biosynth"/>
</dbReference>
<dbReference type="AlphaFoldDB" id="A0A940WQ07"/>
<keyword evidence="3" id="KW-1003">Cell membrane</keyword>
<dbReference type="GO" id="GO:0019350">
    <property type="term" value="P:teichoic acid biosynthetic process"/>
    <property type="evidence" value="ECO:0007669"/>
    <property type="project" value="UniProtKB-KW"/>
</dbReference>
<keyword evidence="4" id="KW-0808">Transferase</keyword>
<dbReference type="SUPFAM" id="SSF53448">
    <property type="entry name" value="Nucleotide-diphospho-sugar transferases"/>
    <property type="match status" value="1"/>
</dbReference>